<evidence type="ECO:0000313" key="4">
    <source>
        <dbReference type="Proteomes" id="UP001151699"/>
    </source>
</evidence>
<dbReference type="EMBL" id="WJQU01000001">
    <property type="protein sequence ID" value="KAJ6645335.1"/>
    <property type="molecule type" value="Genomic_DNA"/>
</dbReference>
<gene>
    <name evidence="3" type="ORF">Bhyg_00540</name>
</gene>
<organism evidence="3 4">
    <name type="scientific">Pseudolycoriella hygida</name>
    <dbReference type="NCBI Taxonomy" id="35572"/>
    <lineage>
        <taxon>Eukaryota</taxon>
        <taxon>Metazoa</taxon>
        <taxon>Ecdysozoa</taxon>
        <taxon>Arthropoda</taxon>
        <taxon>Hexapoda</taxon>
        <taxon>Insecta</taxon>
        <taxon>Pterygota</taxon>
        <taxon>Neoptera</taxon>
        <taxon>Endopterygota</taxon>
        <taxon>Diptera</taxon>
        <taxon>Nematocera</taxon>
        <taxon>Sciaroidea</taxon>
        <taxon>Sciaridae</taxon>
        <taxon>Pseudolycoriella</taxon>
    </lineage>
</organism>
<keyword evidence="2" id="KW-1133">Transmembrane helix</keyword>
<keyword evidence="2" id="KW-0812">Transmembrane</keyword>
<keyword evidence="2" id="KW-0472">Membrane</keyword>
<sequence>MDECSKREGTKVLLIFGGAVALMILFSICCWIRDRKRTPFVVSPPSTSHCPPYGHRNGATVYNPYTPQGPIVVGSTNTGSSYTPTAPTVQNAYTPDVTPLPTSVGNHDPPPSYESAVLSARK</sequence>
<dbReference type="AlphaFoldDB" id="A0A9Q0S6I7"/>
<reference evidence="3" key="1">
    <citation type="submission" date="2022-07" db="EMBL/GenBank/DDBJ databases">
        <authorList>
            <person name="Trinca V."/>
            <person name="Uliana J.V.C."/>
            <person name="Torres T.T."/>
            <person name="Ward R.J."/>
            <person name="Monesi N."/>
        </authorList>
    </citation>
    <scope>NUCLEOTIDE SEQUENCE</scope>
    <source>
        <strain evidence="3">HSMRA1968</strain>
        <tissue evidence="3">Whole embryos</tissue>
    </source>
</reference>
<evidence type="ECO:0000256" key="1">
    <source>
        <dbReference type="SAM" id="MobiDB-lite"/>
    </source>
</evidence>
<protein>
    <submittedName>
        <fullName evidence="3">Uncharacterized protein</fullName>
    </submittedName>
</protein>
<name>A0A9Q0S6I7_9DIPT</name>
<feature type="region of interest" description="Disordered" evidence="1">
    <location>
        <begin position="73"/>
        <end position="122"/>
    </location>
</feature>
<dbReference type="Proteomes" id="UP001151699">
    <property type="component" value="Chromosome A"/>
</dbReference>
<accession>A0A9Q0S6I7</accession>
<evidence type="ECO:0000256" key="2">
    <source>
        <dbReference type="SAM" id="Phobius"/>
    </source>
</evidence>
<comment type="caution">
    <text evidence="3">The sequence shown here is derived from an EMBL/GenBank/DDBJ whole genome shotgun (WGS) entry which is preliminary data.</text>
</comment>
<keyword evidence="4" id="KW-1185">Reference proteome</keyword>
<feature type="transmembrane region" description="Helical" evidence="2">
    <location>
        <begin position="12"/>
        <end position="32"/>
    </location>
</feature>
<proteinExistence type="predicted"/>
<feature type="compositionally biased region" description="Polar residues" evidence="1">
    <location>
        <begin position="74"/>
        <end position="93"/>
    </location>
</feature>
<evidence type="ECO:0000313" key="3">
    <source>
        <dbReference type="EMBL" id="KAJ6645335.1"/>
    </source>
</evidence>